<sequence>MNALRKTFFFGLLGTSTAAAYLAAKNPVISPLPPSDPIWGSKLYRAHNPSGNPATQDICVKRIPLSKVRPELISKDGDLALEFCRGVWSGWGYTVQRLYLDRKWRGPETAQHLWTNEQLSSSSYDKGTFITDHFEVVEKTPTSITVRCGDSPRNQALRPSDGLFTISAKVDKEREEVELSLRSLLFSSQGSINGHKGPMPPWMEELHQWYSRIWCETASWRLLK</sequence>
<proteinExistence type="predicted"/>
<protein>
    <submittedName>
        <fullName evidence="2">Uncharacterized protein</fullName>
    </submittedName>
</protein>
<keyword evidence="1" id="KW-0732">Signal</keyword>
<evidence type="ECO:0000313" key="2">
    <source>
        <dbReference type="EMBL" id="SPO06259.1"/>
    </source>
</evidence>
<comment type="caution">
    <text evidence="2">The sequence shown here is derived from an EMBL/GenBank/DDBJ whole genome shotgun (WGS) entry which is preliminary data.</text>
</comment>
<organism evidence="2 3">
    <name type="scientific">Cephalotrichum gorgonifer</name>
    <dbReference type="NCBI Taxonomy" id="2041049"/>
    <lineage>
        <taxon>Eukaryota</taxon>
        <taxon>Fungi</taxon>
        <taxon>Dikarya</taxon>
        <taxon>Ascomycota</taxon>
        <taxon>Pezizomycotina</taxon>
        <taxon>Sordariomycetes</taxon>
        <taxon>Hypocreomycetidae</taxon>
        <taxon>Microascales</taxon>
        <taxon>Microascaceae</taxon>
        <taxon>Cephalotrichum</taxon>
    </lineage>
</organism>
<dbReference type="AlphaFoldDB" id="A0AAE8N6F2"/>
<keyword evidence="3" id="KW-1185">Reference proteome</keyword>
<name>A0AAE8N6F2_9PEZI</name>
<dbReference type="EMBL" id="ONZQ02000015">
    <property type="protein sequence ID" value="SPO06259.1"/>
    <property type="molecule type" value="Genomic_DNA"/>
</dbReference>
<feature type="chain" id="PRO_5042239019" evidence="1">
    <location>
        <begin position="20"/>
        <end position="224"/>
    </location>
</feature>
<evidence type="ECO:0000256" key="1">
    <source>
        <dbReference type="SAM" id="SignalP"/>
    </source>
</evidence>
<feature type="signal peptide" evidence="1">
    <location>
        <begin position="1"/>
        <end position="19"/>
    </location>
</feature>
<gene>
    <name evidence="2" type="ORF">DNG_08948</name>
</gene>
<reference evidence="2" key="1">
    <citation type="submission" date="2018-03" db="EMBL/GenBank/DDBJ databases">
        <authorList>
            <person name="Guldener U."/>
        </authorList>
    </citation>
    <scope>NUCLEOTIDE SEQUENCE</scope>
</reference>
<dbReference type="Proteomes" id="UP001187682">
    <property type="component" value="Unassembled WGS sequence"/>
</dbReference>
<accession>A0AAE8N6F2</accession>
<evidence type="ECO:0000313" key="3">
    <source>
        <dbReference type="Proteomes" id="UP001187682"/>
    </source>
</evidence>